<dbReference type="Pfam" id="PF04818">
    <property type="entry name" value="CID"/>
    <property type="match status" value="1"/>
</dbReference>
<dbReference type="SUPFAM" id="SSF48464">
    <property type="entry name" value="ENTH/VHS domain"/>
    <property type="match status" value="1"/>
</dbReference>
<dbReference type="AlphaFoldDB" id="A0A6P8B3J2"/>
<feature type="domain" description="RRM" evidence="7">
    <location>
        <begin position="468"/>
        <end position="538"/>
    </location>
</feature>
<keyword evidence="2" id="KW-0597">Phosphoprotein</keyword>
<keyword evidence="9" id="KW-1185">Reference proteome</keyword>
<dbReference type="GO" id="GO:0031124">
    <property type="term" value="P:mRNA 3'-end processing"/>
    <property type="evidence" value="ECO:0007669"/>
    <property type="project" value="UniProtKB-ARBA"/>
</dbReference>
<feature type="compositionally biased region" description="Basic and acidic residues" evidence="6">
    <location>
        <begin position="419"/>
        <end position="434"/>
    </location>
</feature>
<feature type="domain" description="CID" evidence="8">
    <location>
        <begin position="1"/>
        <end position="165"/>
    </location>
</feature>
<dbReference type="InterPro" id="IPR035979">
    <property type="entry name" value="RBD_domain_sf"/>
</dbReference>
<keyword evidence="4" id="KW-0539">Nucleus</keyword>
<dbReference type="CDD" id="cd16984">
    <property type="entry name" value="CID_Nrd1_like"/>
    <property type="match status" value="1"/>
</dbReference>
<dbReference type="InterPro" id="IPR000504">
    <property type="entry name" value="RRM_dom"/>
</dbReference>
<gene>
    <name evidence="10" type="ORF">PgNI_07619</name>
</gene>
<dbReference type="Proteomes" id="UP000515153">
    <property type="component" value="Unplaced"/>
</dbReference>
<evidence type="ECO:0000256" key="5">
    <source>
        <dbReference type="PROSITE-ProRule" id="PRU00176"/>
    </source>
</evidence>
<evidence type="ECO:0000313" key="9">
    <source>
        <dbReference type="Proteomes" id="UP000515153"/>
    </source>
</evidence>
<dbReference type="InterPro" id="IPR008942">
    <property type="entry name" value="ENTH_VHS"/>
</dbReference>
<dbReference type="SMART" id="SM00360">
    <property type="entry name" value="RRM"/>
    <property type="match status" value="1"/>
</dbReference>
<dbReference type="RefSeq" id="XP_030981705.1">
    <property type="nucleotide sequence ID" value="XM_031127629.1"/>
</dbReference>
<dbReference type="Pfam" id="PF00076">
    <property type="entry name" value="RRM_1"/>
    <property type="match status" value="1"/>
</dbReference>
<dbReference type="GO" id="GO:0003723">
    <property type="term" value="F:RNA binding"/>
    <property type="evidence" value="ECO:0007669"/>
    <property type="project" value="UniProtKB-UniRule"/>
</dbReference>
<dbReference type="FunFam" id="3.30.70.330:FF:000397">
    <property type="entry name" value="RNA binding protein Nrd1"/>
    <property type="match status" value="1"/>
</dbReference>
<reference evidence="10" key="2">
    <citation type="submission" date="2019-10" db="EMBL/GenBank/DDBJ databases">
        <authorList>
            <consortium name="NCBI Genome Project"/>
        </authorList>
    </citation>
    <scope>NUCLEOTIDE SEQUENCE</scope>
    <source>
        <strain evidence="10">NI907</strain>
    </source>
</reference>
<dbReference type="GO" id="GO:0006369">
    <property type="term" value="P:termination of RNA polymerase II transcription"/>
    <property type="evidence" value="ECO:0007669"/>
    <property type="project" value="UniProtKB-ARBA"/>
</dbReference>
<comment type="subcellular location">
    <subcellularLocation>
        <location evidence="1">Nucleus</location>
    </subcellularLocation>
</comment>
<dbReference type="PANTHER" id="PTHR10352">
    <property type="entry name" value="EUKARYOTIC TRANSLATION INITIATION FACTOR 3 SUBUNIT G"/>
    <property type="match status" value="1"/>
</dbReference>
<dbReference type="SMART" id="SM00582">
    <property type="entry name" value="RPR"/>
    <property type="match status" value="1"/>
</dbReference>
<dbReference type="GO" id="GO:0010629">
    <property type="term" value="P:negative regulation of gene expression"/>
    <property type="evidence" value="ECO:0007669"/>
    <property type="project" value="UniProtKB-ARBA"/>
</dbReference>
<dbReference type="GO" id="GO:0031126">
    <property type="term" value="P:sno(s)RNA 3'-end processing"/>
    <property type="evidence" value="ECO:0007669"/>
    <property type="project" value="UniProtKB-ARBA"/>
</dbReference>
<dbReference type="GO" id="GO:0032991">
    <property type="term" value="C:protein-containing complex"/>
    <property type="evidence" value="ECO:0007669"/>
    <property type="project" value="UniProtKB-ARBA"/>
</dbReference>
<dbReference type="InterPro" id="IPR012677">
    <property type="entry name" value="Nucleotide-bd_a/b_plait_sf"/>
</dbReference>
<proteinExistence type="predicted"/>
<organism evidence="9 10">
    <name type="scientific">Pyricularia grisea</name>
    <name type="common">Crabgrass-specific blast fungus</name>
    <name type="synonym">Magnaporthe grisea</name>
    <dbReference type="NCBI Taxonomy" id="148305"/>
    <lineage>
        <taxon>Eukaryota</taxon>
        <taxon>Fungi</taxon>
        <taxon>Dikarya</taxon>
        <taxon>Ascomycota</taxon>
        <taxon>Pezizomycotina</taxon>
        <taxon>Sordariomycetes</taxon>
        <taxon>Sordariomycetidae</taxon>
        <taxon>Magnaporthales</taxon>
        <taxon>Pyriculariaceae</taxon>
        <taxon>Pyricularia</taxon>
    </lineage>
</organism>
<evidence type="ECO:0000256" key="1">
    <source>
        <dbReference type="ARBA" id="ARBA00004123"/>
    </source>
</evidence>
<reference evidence="10" key="1">
    <citation type="journal article" date="2019" name="Mol. Biol. Evol.">
        <title>Blast fungal genomes show frequent chromosomal changes, gene gains and losses, and effector gene turnover.</title>
        <authorList>
            <person name="Gomez Luciano L.B."/>
            <person name="Jason Tsai I."/>
            <person name="Chuma I."/>
            <person name="Tosa Y."/>
            <person name="Chen Y.H."/>
            <person name="Li J.Y."/>
            <person name="Li M.Y."/>
            <person name="Jade Lu M.Y."/>
            <person name="Nakayashiki H."/>
            <person name="Li W.H."/>
        </authorList>
    </citation>
    <scope>NUCLEOTIDE SEQUENCE</scope>
    <source>
        <strain evidence="10">NI907</strain>
    </source>
</reference>
<dbReference type="SUPFAM" id="SSF54928">
    <property type="entry name" value="RNA-binding domain, RBD"/>
    <property type="match status" value="1"/>
</dbReference>
<dbReference type="Gene3D" id="1.25.40.90">
    <property type="match status" value="1"/>
</dbReference>
<sequence length="625" mass="66545">MASPVADLEANLMAMQALKPPGVSGSKIKEITALCVGNVKSESVLIQKLFTHFKRTPGTHKLGVLYVVDSVTRKWMEQARQTGQAISSAADDGTFAAGVHRVTELMPSFMNDILGSAPDDQKPNIKDPSATSQEKIRKLVDIWEKGQTFPTVMLEGWKTKLDAPSSPPPGAFAAMMKTSSSVAPAPPPAIPDIMETLANLARQNASAASSNPSIAAPAATSAPAPYVTPAAAPATSSSLLPQALAAAAGQAQGAPGAMPFGFPTTQQPPVAAPPALPFQFPGQYGAMPPVPPYMPPAPAASSQQSGFPAAPAPQDDPNVAAQQVLLIQTLLSQGIAPDMVTAIVQQLTTGTGHNNPAVPPQFQAPTGAGGYGVGAWNANMNRPSESHDRDRQRSPGGYRGRSRSRSPGRNRWDQGYGANDRDNGGRDSHSDYRQRSPQGRNGNSRRPSERYIEFDPSLPENNIRVLSRTLFIGGVTCSESELRSIFSNFGEVQTCIVNRDKRHGFVKMLTRKDAEAAKDGMMEYRSPDHHLRTRWGVGFGPRDCSDYAKGISVIPIHRLTEADKKWMLTAPFGGTGGKPISTGMVVEEPDIEIGAGVSSKAISRRMQTDRGGMHGPRSSHRGGRQ</sequence>
<evidence type="ECO:0000256" key="6">
    <source>
        <dbReference type="SAM" id="MobiDB-lite"/>
    </source>
</evidence>
<evidence type="ECO:0000313" key="10">
    <source>
        <dbReference type="RefSeq" id="XP_030981705.1"/>
    </source>
</evidence>
<dbReference type="InterPro" id="IPR048892">
    <property type="entry name" value="Nrd1_Seb1_dom2"/>
</dbReference>
<dbReference type="Gene3D" id="3.30.70.330">
    <property type="match status" value="1"/>
</dbReference>
<dbReference type="PROSITE" id="PS50102">
    <property type="entry name" value="RRM"/>
    <property type="match status" value="1"/>
</dbReference>
<dbReference type="Pfam" id="PF21380">
    <property type="entry name" value="Nrd1-Seb1_dom2"/>
    <property type="match status" value="1"/>
</dbReference>
<protein>
    <submittedName>
        <fullName evidence="10">Uncharacterized protein</fullName>
    </submittedName>
</protein>
<evidence type="ECO:0000256" key="3">
    <source>
        <dbReference type="ARBA" id="ARBA00022884"/>
    </source>
</evidence>
<keyword evidence="3 5" id="KW-0694">RNA-binding</keyword>
<reference evidence="10" key="3">
    <citation type="submission" date="2025-08" db="UniProtKB">
        <authorList>
            <consortium name="RefSeq"/>
        </authorList>
    </citation>
    <scope>IDENTIFICATION</scope>
    <source>
        <strain evidence="10">NI907</strain>
    </source>
</reference>
<accession>A0A6P8B3J2</accession>
<dbReference type="FunFam" id="1.25.40.90:FF:000026">
    <property type="entry name" value="RNA binding protein Nrd1"/>
    <property type="match status" value="1"/>
</dbReference>
<feature type="compositionally biased region" description="Basic and acidic residues" evidence="6">
    <location>
        <begin position="384"/>
        <end position="393"/>
    </location>
</feature>
<dbReference type="KEGG" id="pgri:PgNI_07619"/>
<evidence type="ECO:0000259" key="7">
    <source>
        <dbReference type="PROSITE" id="PS50102"/>
    </source>
</evidence>
<name>A0A6P8B3J2_PYRGI</name>
<evidence type="ECO:0000259" key="8">
    <source>
        <dbReference type="PROSITE" id="PS51391"/>
    </source>
</evidence>
<feature type="compositionally biased region" description="Polar residues" evidence="6">
    <location>
        <begin position="435"/>
        <end position="445"/>
    </location>
</feature>
<feature type="region of interest" description="Disordered" evidence="6">
    <location>
        <begin position="601"/>
        <end position="625"/>
    </location>
</feature>
<evidence type="ECO:0000256" key="4">
    <source>
        <dbReference type="ARBA" id="ARBA00023242"/>
    </source>
</evidence>
<evidence type="ECO:0000256" key="2">
    <source>
        <dbReference type="ARBA" id="ARBA00022553"/>
    </source>
</evidence>
<feature type="region of interest" description="Disordered" evidence="6">
    <location>
        <begin position="353"/>
        <end position="454"/>
    </location>
</feature>
<dbReference type="GeneID" id="41962538"/>
<dbReference type="GO" id="GO:0005634">
    <property type="term" value="C:nucleus"/>
    <property type="evidence" value="ECO:0007669"/>
    <property type="project" value="UniProtKB-SubCell"/>
</dbReference>
<dbReference type="PROSITE" id="PS51391">
    <property type="entry name" value="CID"/>
    <property type="match status" value="1"/>
</dbReference>
<dbReference type="InterPro" id="IPR006569">
    <property type="entry name" value="CID_dom"/>
</dbReference>